<feature type="disulfide bond" evidence="6">
    <location>
        <begin position="473"/>
        <end position="540"/>
    </location>
</feature>
<dbReference type="CDD" id="cd13529">
    <property type="entry name" value="PBP2_transferrin"/>
    <property type="match status" value="2"/>
</dbReference>
<keyword evidence="3 5" id="KW-0408">Iron</keyword>
<feature type="disulfide bond" evidence="6">
    <location>
        <begin position="207"/>
        <end position="216"/>
    </location>
</feature>
<feature type="domain" description="Transferrin-like" evidence="7">
    <location>
        <begin position="367"/>
        <end position="672"/>
    </location>
</feature>
<dbReference type="InterPro" id="IPR016357">
    <property type="entry name" value="Transferrin"/>
</dbReference>
<feature type="disulfide bond" evidence="6">
    <location>
        <begin position="269"/>
        <end position="283"/>
    </location>
</feature>
<dbReference type="SMART" id="SM00094">
    <property type="entry name" value="TR_FER"/>
    <property type="match status" value="2"/>
</dbReference>
<feature type="disulfide bond" evidence="6">
    <location>
        <begin position="370"/>
        <end position="407"/>
    </location>
</feature>
<keyword evidence="9" id="KW-1185">Reference proteome</keyword>
<feature type="disulfide bond" evidence="6">
    <location>
        <begin position="30"/>
        <end position="66"/>
    </location>
</feature>
<comment type="similarity">
    <text evidence="3">Belongs to the transferrin family.</text>
</comment>
<keyword evidence="3" id="KW-0813">Transport</keyword>
<dbReference type="PROSITE" id="PS51408">
    <property type="entry name" value="TRANSFERRIN_LIKE_4"/>
    <property type="match status" value="2"/>
</dbReference>
<comment type="caution">
    <text evidence="8">The sequence shown here is derived from an EMBL/GenBank/DDBJ whole genome shotgun (WGS) entry which is preliminary data.</text>
</comment>
<keyword evidence="3" id="KW-0410">Iron transport</keyword>
<keyword evidence="1" id="KW-0677">Repeat</keyword>
<feature type="binding site" evidence="5">
    <location>
        <position position="449"/>
    </location>
    <ligand>
        <name>Fe(3+)</name>
        <dbReference type="ChEBI" id="CHEBI:29034"/>
        <label>1</label>
    </ligand>
</feature>
<evidence type="ECO:0000313" key="8">
    <source>
        <dbReference type="EMBL" id="KAL1508850.1"/>
    </source>
</evidence>
<dbReference type="Pfam" id="PF00405">
    <property type="entry name" value="Transferrin"/>
    <property type="match status" value="2"/>
</dbReference>
<proteinExistence type="inferred from homology"/>
<keyword evidence="3 5" id="KW-0479">Metal-binding</keyword>
<evidence type="ECO:0000259" key="7">
    <source>
        <dbReference type="PROSITE" id="PS51408"/>
    </source>
</evidence>
<sequence>MRFFKFYREYFICLSIFVVYNVYAAKYKMCVVNGKENPNQSFKFCRRLNEQDSKVECLIALDRLDCLRRIHKGKADFGLFTPEDLIAATNSEIDLFIINEIRYKPSQNFEYEIVAVVSNKGNIRNKHEVRGKRYCHPGYGYEADWTRILSNYFEASILTPQCFQNVTITENRIRASSNFFKSACKSGPWVNNPILDRELKQKYSNLCELCGDPNKCSTHDKYWGRRGSLLCLTDGAGDISWARLEDVRQHFGFIPGGKEANPEDYSLLCPDDTIMPLNSSNPCIWVVKPWAVVGTGGTNAVNIQDIIVNLNHTDTSSWQSNLLNLIEPTFFSPEPLNPIIPIETYLRRAKGFLNANSFSACHPPRTIRICTTSNIETAKCSWLRESAAVYGIEPDLDCLKADNKTHCMMALNDYVADVVMVGPDMVEIAKSDFQLTTLFYETVSDLHKYITVAVTKENSKIDGIHDLKGRKACFPNYNGIAWNSVASTLQRHNIIGCEINVEMANFFGPSCVPNMPNNESKTLWNLCQKDFEDDMGALRCLLSDVGDVAFVSRNLISQFNNSHNMEHLNTAHFHTICLNQKQDCHLSWAPPGQAMVRSSSSDLWKKDTLDVFLNLDGLFGKNYKGVFNTFTMYGKYDGKDNILFNDVTEKLRDVPTVKNTDRMELFYEDLLNQKKICYSSSSHMLLSFRVPSFAYLILVILY</sequence>
<feature type="disulfide bond" evidence="6">
    <location>
        <begin position="511"/>
        <end position="527"/>
    </location>
</feature>
<organism evidence="8 9">
    <name type="scientific">Hypothenemus hampei</name>
    <name type="common">Coffee berry borer</name>
    <dbReference type="NCBI Taxonomy" id="57062"/>
    <lineage>
        <taxon>Eukaryota</taxon>
        <taxon>Metazoa</taxon>
        <taxon>Ecdysozoa</taxon>
        <taxon>Arthropoda</taxon>
        <taxon>Hexapoda</taxon>
        <taxon>Insecta</taxon>
        <taxon>Pterygota</taxon>
        <taxon>Neoptera</taxon>
        <taxon>Endopterygota</taxon>
        <taxon>Coleoptera</taxon>
        <taxon>Polyphaga</taxon>
        <taxon>Cucujiformia</taxon>
        <taxon>Curculionidae</taxon>
        <taxon>Scolytinae</taxon>
        <taxon>Hypothenemus</taxon>
    </lineage>
</organism>
<keyword evidence="3" id="KW-0406">Ion transport</keyword>
<dbReference type="EMBL" id="JBDJPC010000003">
    <property type="protein sequence ID" value="KAL1508850.1"/>
    <property type="molecule type" value="Genomic_DNA"/>
</dbReference>
<evidence type="ECO:0000256" key="5">
    <source>
        <dbReference type="PIRSR" id="PIRSR002549-3"/>
    </source>
</evidence>
<accession>A0ABD1F4I7</accession>
<dbReference type="PRINTS" id="PR00422">
    <property type="entry name" value="TRANSFERRIN"/>
</dbReference>
<protein>
    <recommendedName>
        <fullName evidence="3">Transferrin</fullName>
    </recommendedName>
</protein>
<feature type="disulfide bond" evidence="6">
    <location>
        <begin position="577"/>
        <end position="584"/>
    </location>
</feature>
<dbReference type="Gene3D" id="3.40.190.10">
    <property type="entry name" value="Periplasmic binding protein-like II"/>
    <property type="match status" value="3"/>
</dbReference>
<dbReference type="GO" id="GO:0006826">
    <property type="term" value="P:iron ion transport"/>
    <property type="evidence" value="ECO:0007669"/>
    <property type="project" value="UniProtKB-KW"/>
</dbReference>
<evidence type="ECO:0000256" key="4">
    <source>
        <dbReference type="PIRSR" id="PIRSR002549-2"/>
    </source>
</evidence>
<dbReference type="PANTHER" id="PTHR11485">
    <property type="entry name" value="TRANSFERRIN"/>
    <property type="match status" value="1"/>
</dbReference>
<dbReference type="InterPro" id="IPR001156">
    <property type="entry name" value="Transferrin-like_dom"/>
</dbReference>
<evidence type="ECO:0000256" key="2">
    <source>
        <dbReference type="ARBA" id="ARBA00023157"/>
    </source>
</evidence>
<feature type="disulfide bond" evidence="6">
    <location>
        <begin position="184"/>
        <end position="210"/>
    </location>
</feature>
<dbReference type="PANTHER" id="PTHR11485:SF34">
    <property type="entry name" value="SIGNAL RECOGNITION PARTICLE RECEPTOR SUBUNIT BETA"/>
    <property type="match status" value="1"/>
</dbReference>
<name>A0ABD1F4I7_HYPHA</name>
<comment type="function">
    <text evidence="3">Transferrins are iron binding transport proteins which bind Fe(3+) ion in association with the binding of an anion, usually bicarbonate.</text>
</comment>
<feature type="binding site" evidence="4">
    <location>
        <position position="143"/>
    </location>
    <ligand>
        <name>hydrogencarbonate</name>
        <dbReference type="ChEBI" id="CHEBI:17544"/>
        <label>1</label>
    </ligand>
</feature>
<feature type="binding site" evidence="4">
    <location>
        <position position="481"/>
    </location>
    <ligand>
        <name>hydrogencarbonate</name>
        <dbReference type="ChEBI" id="CHEBI:17544"/>
        <label>1</label>
    </ligand>
</feature>
<dbReference type="Proteomes" id="UP001566132">
    <property type="component" value="Unassembled WGS sequence"/>
</dbReference>
<evidence type="ECO:0000313" key="9">
    <source>
        <dbReference type="Proteomes" id="UP001566132"/>
    </source>
</evidence>
<gene>
    <name evidence="8" type="ORF">ABEB36_003680</name>
</gene>
<dbReference type="PIRSF" id="PIRSF002549">
    <property type="entry name" value="Transferrin"/>
    <property type="match status" value="1"/>
</dbReference>
<feature type="disulfide bond" evidence="6">
    <location>
        <begin position="380"/>
        <end position="398"/>
    </location>
</feature>
<evidence type="ECO:0000256" key="3">
    <source>
        <dbReference type="PIRNR" id="PIRNR002549"/>
    </source>
</evidence>
<feature type="domain" description="Transferrin-like" evidence="7">
    <location>
        <begin position="27"/>
        <end position="350"/>
    </location>
</feature>
<dbReference type="AlphaFoldDB" id="A0ABD1F4I7"/>
<evidence type="ECO:0000256" key="6">
    <source>
        <dbReference type="PIRSR" id="PIRSR002549-4"/>
    </source>
</evidence>
<feature type="binding site" evidence="5">
    <location>
        <position position="111"/>
    </location>
    <ligand>
        <name>Fe(3+)</name>
        <dbReference type="ChEBI" id="CHEBI:29034"/>
        <label>1</label>
    </ligand>
</feature>
<evidence type="ECO:0000256" key="1">
    <source>
        <dbReference type="ARBA" id="ARBA00022737"/>
    </source>
</evidence>
<dbReference type="SUPFAM" id="SSF53850">
    <property type="entry name" value="Periplasmic binding protein-like II"/>
    <property type="match status" value="2"/>
</dbReference>
<reference evidence="8 9" key="1">
    <citation type="submission" date="2024-05" db="EMBL/GenBank/DDBJ databases">
        <title>Genetic variation in Jamaican populations of the coffee berry borer (Hypothenemus hampei).</title>
        <authorList>
            <person name="Errbii M."/>
            <person name="Myrie A."/>
        </authorList>
    </citation>
    <scope>NUCLEOTIDE SEQUENCE [LARGE SCALE GENOMIC DNA]</scope>
    <source>
        <strain evidence="8">JA-Hopewell-2020-01-JO</strain>
        <tissue evidence="8">Whole body</tissue>
    </source>
</reference>
<keyword evidence="2 6" id="KW-1015">Disulfide bond</keyword>
<feature type="disulfide bond" evidence="6">
    <location>
        <begin position="135"/>
        <end position="231"/>
    </location>
</feature>
<dbReference type="GO" id="GO:0046872">
    <property type="term" value="F:metal ion binding"/>
    <property type="evidence" value="ECO:0007669"/>
    <property type="project" value="UniProtKB-KW"/>
</dbReference>